<dbReference type="Proteomes" id="UP000614261">
    <property type="component" value="Unassembled WGS sequence"/>
</dbReference>
<evidence type="ECO:0000313" key="2">
    <source>
        <dbReference type="EMBL" id="GGB70261.1"/>
    </source>
</evidence>
<sequence length="70" mass="7300">MAGVAGADWAAVGDKIAKGLAAISKAVARIRMDMKRLSVVRPGIASNRIQSARQGKPPEAALDHRPVAKP</sequence>
<feature type="compositionally biased region" description="Basic and acidic residues" evidence="1">
    <location>
        <begin position="61"/>
        <end position="70"/>
    </location>
</feature>
<name>A0ABQ1JMM8_9SPHN</name>
<keyword evidence="3" id="KW-1185">Reference proteome</keyword>
<accession>A0ABQ1JMM8</accession>
<gene>
    <name evidence="2" type="ORF">GCM10010833_26900</name>
</gene>
<proteinExistence type="predicted"/>
<comment type="caution">
    <text evidence="2">The sequence shown here is derived from an EMBL/GenBank/DDBJ whole genome shotgun (WGS) entry which is preliminary data.</text>
</comment>
<evidence type="ECO:0000313" key="3">
    <source>
        <dbReference type="Proteomes" id="UP000614261"/>
    </source>
</evidence>
<dbReference type="EMBL" id="BMGD01000005">
    <property type="protein sequence ID" value="GGB70261.1"/>
    <property type="molecule type" value="Genomic_DNA"/>
</dbReference>
<protein>
    <submittedName>
        <fullName evidence="2">Uncharacterized protein</fullName>
    </submittedName>
</protein>
<organism evidence="2 3">
    <name type="scientific">Blastomonas aquatica</name>
    <dbReference type="NCBI Taxonomy" id="1510276"/>
    <lineage>
        <taxon>Bacteria</taxon>
        <taxon>Pseudomonadati</taxon>
        <taxon>Pseudomonadota</taxon>
        <taxon>Alphaproteobacteria</taxon>
        <taxon>Sphingomonadales</taxon>
        <taxon>Sphingomonadaceae</taxon>
        <taxon>Blastomonas</taxon>
    </lineage>
</organism>
<reference evidence="3" key="1">
    <citation type="journal article" date="2019" name="Int. J. Syst. Evol. Microbiol.">
        <title>The Global Catalogue of Microorganisms (GCM) 10K type strain sequencing project: providing services to taxonomists for standard genome sequencing and annotation.</title>
        <authorList>
            <consortium name="The Broad Institute Genomics Platform"/>
            <consortium name="The Broad Institute Genome Sequencing Center for Infectious Disease"/>
            <person name="Wu L."/>
            <person name="Ma J."/>
        </authorList>
    </citation>
    <scope>NUCLEOTIDE SEQUENCE [LARGE SCALE GENOMIC DNA]</scope>
    <source>
        <strain evidence="3">CGMCC 1.12851</strain>
    </source>
</reference>
<feature type="region of interest" description="Disordered" evidence="1">
    <location>
        <begin position="48"/>
        <end position="70"/>
    </location>
</feature>
<evidence type="ECO:0000256" key="1">
    <source>
        <dbReference type="SAM" id="MobiDB-lite"/>
    </source>
</evidence>